<name>A0ABD6AXU3_9EURY</name>
<proteinExistence type="predicted"/>
<dbReference type="InterPro" id="IPR058483">
    <property type="entry name" value="DUF8170"/>
</dbReference>
<accession>A0ABD6AXU3</accession>
<dbReference type="Pfam" id="PF26508">
    <property type="entry name" value="DUF8170"/>
    <property type="match status" value="1"/>
</dbReference>
<dbReference type="EMBL" id="JBHUDC010000006">
    <property type="protein sequence ID" value="MFD1514113.1"/>
    <property type="molecule type" value="Genomic_DNA"/>
</dbReference>
<gene>
    <name evidence="1" type="ORF">ACFSBT_12570</name>
</gene>
<sequence>MLATQPTLDVSASIPALKVKFYVHVLYADAIPLIFEHNTGGALAEFGRADIPLVLEKTHLFPRAHTEQYDGEAAVASPAAVRARAVELAYHAADLNAALADLADRAAANDIDLSVDDLEQHLADELGVRDPSYSGVLTDGFVHFEELDRCFSWTTTDQLRAVLQHVP</sequence>
<evidence type="ECO:0000313" key="1">
    <source>
        <dbReference type="EMBL" id="MFD1514113.1"/>
    </source>
</evidence>
<organism evidence="1 2">
    <name type="scientific">Halomarina rubra</name>
    <dbReference type="NCBI Taxonomy" id="2071873"/>
    <lineage>
        <taxon>Archaea</taxon>
        <taxon>Methanobacteriati</taxon>
        <taxon>Methanobacteriota</taxon>
        <taxon>Stenosarchaea group</taxon>
        <taxon>Halobacteria</taxon>
        <taxon>Halobacteriales</taxon>
        <taxon>Natronomonadaceae</taxon>
        <taxon>Halomarina</taxon>
    </lineage>
</organism>
<comment type="caution">
    <text evidence="1">The sequence shown here is derived from an EMBL/GenBank/DDBJ whole genome shotgun (WGS) entry which is preliminary data.</text>
</comment>
<dbReference type="Proteomes" id="UP001597187">
    <property type="component" value="Unassembled WGS sequence"/>
</dbReference>
<dbReference type="AlphaFoldDB" id="A0ABD6AXU3"/>
<keyword evidence="2" id="KW-1185">Reference proteome</keyword>
<reference evidence="1 2" key="1">
    <citation type="journal article" date="2019" name="Int. J. Syst. Evol. Microbiol.">
        <title>The Global Catalogue of Microorganisms (GCM) 10K type strain sequencing project: providing services to taxonomists for standard genome sequencing and annotation.</title>
        <authorList>
            <consortium name="The Broad Institute Genomics Platform"/>
            <consortium name="The Broad Institute Genome Sequencing Center for Infectious Disease"/>
            <person name="Wu L."/>
            <person name="Ma J."/>
        </authorList>
    </citation>
    <scope>NUCLEOTIDE SEQUENCE [LARGE SCALE GENOMIC DNA]</scope>
    <source>
        <strain evidence="1 2">CGMCC 1.12563</strain>
    </source>
</reference>
<evidence type="ECO:0000313" key="2">
    <source>
        <dbReference type="Proteomes" id="UP001597187"/>
    </source>
</evidence>
<protein>
    <submittedName>
        <fullName evidence="1">Uncharacterized protein</fullName>
    </submittedName>
</protein>
<dbReference type="RefSeq" id="WP_250874085.1">
    <property type="nucleotide sequence ID" value="NZ_JALXFV010000006.1"/>
</dbReference>